<name>A2DTU9_TRIV3</name>
<dbReference type="Proteomes" id="UP000001542">
    <property type="component" value="Unassembled WGS sequence"/>
</dbReference>
<dbReference type="VEuPathDB" id="TrichDB:TVAGG3_1036680"/>
<dbReference type="RefSeq" id="XP_001328469.1">
    <property type="nucleotide sequence ID" value="XM_001328434.1"/>
</dbReference>
<dbReference type="AlphaFoldDB" id="A2DTU9"/>
<dbReference type="VEuPathDB" id="TrichDB:TVAG_341400"/>
<dbReference type="SMR" id="A2DTU9"/>
<dbReference type="KEGG" id="tva:4774254"/>
<gene>
    <name evidence="1" type="ORF">TVAG_341400</name>
</gene>
<keyword evidence="2" id="KW-1185">Reference proteome</keyword>
<protein>
    <submittedName>
        <fullName evidence="1">Uncharacterized protein</fullName>
    </submittedName>
</protein>
<proteinExistence type="predicted"/>
<dbReference type="InParanoid" id="A2DTU9"/>
<dbReference type="EMBL" id="DS113245">
    <property type="protein sequence ID" value="EAY16246.1"/>
    <property type="molecule type" value="Genomic_DNA"/>
</dbReference>
<evidence type="ECO:0000313" key="1">
    <source>
        <dbReference type="EMBL" id="EAY16246.1"/>
    </source>
</evidence>
<evidence type="ECO:0000313" key="2">
    <source>
        <dbReference type="Proteomes" id="UP000001542"/>
    </source>
</evidence>
<accession>A2DTU9</accession>
<sequence>MDHHCNCHEFCHDPSNGSIEGLMQNQCIDPDLDPIEEMLSQISVDINSTAKHPLEILLEKNIKCTKHLTSALENMTQILSETSPEINFLPYADQSYTESEALRAQIEAHIDFNSKFEENISPPHSGYF</sequence>
<reference evidence="1" key="1">
    <citation type="submission" date="2006-10" db="EMBL/GenBank/DDBJ databases">
        <authorList>
            <person name="Amadeo P."/>
            <person name="Zhao Q."/>
            <person name="Wortman J."/>
            <person name="Fraser-Liggett C."/>
            <person name="Carlton J."/>
        </authorList>
    </citation>
    <scope>NUCLEOTIDE SEQUENCE</scope>
    <source>
        <strain evidence="1">G3</strain>
    </source>
</reference>
<reference evidence="1" key="2">
    <citation type="journal article" date="2007" name="Science">
        <title>Draft genome sequence of the sexually transmitted pathogen Trichomonas vaginalis.</title>
        <authorList>
            <person name="Carlton J.M."/>
            <person name="Hirt R.P."/>
            <person name="Silva J.C."/>
            <person name="Delcher A.L."/>
            <person name="Schatz M."/>
            <person name="Zhao Q."/>
            <person name="Wortman J.R."/>
            <person name="Bidwell S.L."/>
            <person name="Alsmark U.C.M."/>
            <person name="Besteiro S."/>
            <person name="Sicheritz-Ponten T."/>
            <person name="Noel C.J."/>
            <person name="Dacks J.B."/>
            <person name="Foster P.G."/>
            <person name="Simillion C."/>
            <person name="Van de Peer Y."/>
            <person name="Miranda-Saavedra D."/>
            <person name="Barton G.J."/>
            <person name="Westrop G.D."/>
            <person name="Mueller S."/>
            <person name="Dessi D."/>
            <person name="Fiori P.L."/>
            <person name="Ren Q."/>
            <person name="Paulsen I."/>
            <person name="Zhang H."/>
            <person name="Bastida-Corcuera F.D."/>
            <person name="Simoes-Barbosa A."/>
            <person name="Brown M.T."/>
            <person name="Hayes R.D."/>
            <person name="Mukherjee M."/>
            <person name="Okumura C.Y."/>
            <person name="Schneider R."/>
            <person name="Smith A.J."/>
            <person name="Vanacova S."/>
            <person name="Villalvazo M."/>
            <person name="Haas B.J."/>
            <person name="Pertea M."/>
            <person name="Feldblyum T.V."/>
            <person name="Utterback T.R."/>
            <person name="Shu C.L."/>
            <person name="Osoegawa K."/>
            <person name="de Jong P.J."/>
            <person name="Hrdy I."/>
            <person name="Horvathova L."/>
            <person name="Zubacova Z."/>
            <person name="Dolezal P."/>
            <person name="Malik S.B."/>
            <person name="Logsdon J.M. Jr."/>
            <person name="Henze K."/>
            <person name="Gupta A."/>
            <person name="Wang C.C."/>
            <person name="Dunne R.L."/>
            <person name="Upcroft J.A."/>
            <person name="Upcroft P."/>
            <person name="White O."/>
            <person name="Salzberg S.L."/>
            <person name="Tang P."/>
            <person name="Chiu C.-H."/>
            <person name="Lee Y.-S."/>
            <person name="Embley T.M."/>
            <person name="Coombs G.H."/>
            <person name="Mottram J.C."/>
            <person name="Tachezy J."/>
            <person name="Fraser-Liggett C.M."/>
            <person name="Johnson P.J."/>
        </authorList>
    </citation>
    <scope>NUCLEOTIDE SEQUENCE [LARGE SCALE GENOMIC DNA]</scope>
    <source>
        <strain evidence="1">G3</strain>
    </source>
</reference>
<organism evidence="1 2">
    <name type="scientific">Trichomonas vaginalis (strain ATCC PRA-98 / G3)</name>
    <dbReference type="NCBI Taxonomy" id="412133"/>
    <lineage>
        <taxon>Eukaryota</taxon>
        <taxon>Metamonada</taxon>
        <taxon>Parabasalia</taxon>
        <taxon>Trichomonadida</taxon>
        <taxon>Trichomonadidae</taxon>
        <taxon>Trichomonas</taxon>
    </lineage>
</organism>